<comment type="similarity">
    <text evidence="1">Belongs to the transglycosylase Slt family.</text>
</comment>
<reference evidence="4" key="1">
    <citation type="submission" date="2016-10" db="EMBL/GenBank/DDBJ databases">
        <authorList>
            <person name="Varghese N."/>
            <person name="Submissions S."/>
        </authorList>
    </citation>
    <scope>NUCLEOTIDE SEQUENCE [LARGE SCALE GENOMIC DNA]</scope>
    <source>
        <strain evidence="4">DSM 27981</strain>
    </source>
</reference>
<dbReference type="SUPFAM" id="SSF53955">
    <property type="entry name" value="Lysozyme-like"/>
    <property type="match status" value="1"/>
</dbReference>
<feature type="domain" description="Transglycosylase SLT" evidence="2">
    <location>
        <begin position="116"/>
        <end position="206"/>
    </location>
</feature>
<keyword evidence="4" id="KW-1185">Reference proteome</keyword>
<protein>
    <submittedName>
        <fullName evidence="3">Transglycosylase SLT domain-containing protein</fullName>
    </submittedName>
</protein>
<dbReference type="PANTHER" id="PTHR37423">
    <property type="entry name" value="SOLUBLE LYTIC MUREIN TRANSGLYCOSYLASE-RELATED"/>
    <property type="match status" value="1"/>
</dbReference>
<proteinExistence type="inferred from homology"/>
<organism evidence="3 4">
    <name type="scientific">Paracidovorax wautersii</name>
    <dbReference type="NCBI Taxonomy" id="1177982"/>
    <lineage>
        <taxon>Bacteria</taxon>
        <taxon>Pseudomonadati</taxon>
        <taxon>Pseudomonadota</taxon>
        <taxon>Betaproteobacteria</taxon>
        <taxon>Burkholderiales</taxon>
        <taxon>Comamonadaceae</taxon>
        <taxon>Paracidovorax</taxon>
    </lineage>
</organism>
<dbReference type="Gene3D" id="1.10.530.10">
    <property type="match status" value="1"/>
</dbReference>
<dbReference type="STRING" id="1177982.SAMN04489711_104375"/>
<dbReference type="PANTHER" id="PTHR37423:SF5">
    <property type="entry name" value="SOLUBLE LYTIC MUREIN TRANSGLYCOSYLASE"/>
    <property type="match status" value="1"/>
</dbReference>
<dbReference type="InterPro" id="IPR023346">
    <property type="entry name" value="Lysozyme-like_dom_sf"/>
</dbReference>
<dbReference type="InterPro" id="IPR006311">
    <property type="entry name" value="TAT_signal"/>
</dbReference>
<accession>A0A1I2CYF4</accession>
<evidence type="ECO:0000313" key="3">
    <source>
        <dbReference type="EMBL" id="SFE73306.1"/>
    </source>
</evidence>
<sequence>MSPLAPRGVGPEPAAAGMSRRKLLRMASVSAAGPAVWLGLPQAAHAGGQIEEPLADSVRSALSFAIASQEPLEPTFASTEARLGYLRWMAAMSDRLRSRKPDGQVRRDFLQTVWYESKRAGLDVSLVLGLIQVESAFRKFAVSSVGARGYMQVMPFWTRVIGDGDASKLFQMQTNLRFGCVILRHYLDREQGDLYMTLGRYNGSRGKPAYPNAVFAAQRNWFFQERLAHGGSSAA</sequence>
<dbReference type="Proteomes" id="UP000199119">
    <property type="component" value="Unassembled WGS sequence"/>
</dbReference>
<dbReference type="PROSITE" id="PS51318">
    <property type="entry name" value="TAT"/>
    <property type="match status" value="1"/>
</dbReference>
<evidence type="ECO:0000256" key="1">
    <source>
        <dbReference type="ARBA" id="ARBA00007734"/>
    </source>
</evidence>
<name>A0A1I2CYF4_9BURK</name>
<evidence type="ECO:0000313" key="4">
    <source>
        <dbReference type="Proteomes" id="UP000199119"/>
    </source>
</evidence>
<dbReference type="Pfam" id="PF01464">
    <property type="entry name" value="SLT"/>
    <property type="match status" value="1"/>
</dbReference>
<dbReference type="EMBL" id="FONX01000004">
    <property type="protein sequence ID" value="SFE73306.1"/>
    <property type="molecule type" value="Genomic_DNA"/>
</dbReference>
<dbReference type="AlphaFoldDB" id="A0A1I2CYF4"/>
<dbReference type="CDD" id="cd00254">
    <property type="entry name" value="LT-like"/>
    <property type="match status" value="1"/>
</dbReference>
<dbReference type="InterPro" id="IPR008258">
    <property type="entry name" value="Transglycosylase_SLT_dom_1"/>
</dbReference>
<evidence type="ECO:0000259" key="2">
    <source>
        <dbReference type="Pfam" id="PF01464"/>
    </source>
</evidence>
<gene>
    <name evidence="3" type="ORF">SAMN04489711_104375</name>
</gene>